<evidence type="ECO:0000313" key="3">
    <source>
        <dbReference type="Proteomes" id="UP001190700"/>
    </source>
</evidence>
<organism evidence="2 3">
    <name type="scientific">Cymbomonas tetramitiformis</name>
    <dbReference type="NCBI Taxonomy" id="36881"/>
    <lineage>
        <taxon>Eukaryota</taxon>
        <taxon>Viridiplantae</taxon>
        <taxon>Chlorophyta</taxon>
        <taxon>Pyramimonadophyceae</taxon>
        <taxon>Pyramimonadales</taxon>
        <taxon>Pyramimonadaceae</taxon>
        <taxon>Cymbomonas</taxon>
    </lineage>
</organism>
<comment type="caution">
    <text evidence="2">The sequence shown here is derived from an EMBL/GenBank/DDBJ whole genome shotgun (WGS) entry which is preliminary data.</text>
</comment>
<evidence type="ECO:0000313" key="2">
    <source>
        <dbReference type="EMBL" id="KAK3234664.1"/>
    </source>
</evidence>
<feature type="compositionally biased region" description="Basic and acidic residues" evidence="1">
    <location>
        <begin position="132"/>
        <end position="144"/>
    </location>
</feature>
<dbReference type="AlphaFoldDB" id="A0AAE0BFF3"/>
<gene>
    <name evidence="2" type="ORF">CYMTET_55214</name>
</gene>
<dbReference type="EMBL" id="LGRX02035483">
    <property type="protein sequence ID" value="KAK3234664.1"/>
    <property type="molecule type" value="Genomic_DNA"/>
</dbReference>
<name>A0AAE0BFF3_9CHLO</name>
<accession>A0AAE0BFF3</accession>
<feature type="region of interest" description="Disordered" evidence="1">
    <location>
        <begin position="107"/>
        <end position="169"/>
    </location>
</feature>
<evidence type="ECO:0000256" key="1">
    <source>
        <dbReference type="SAM" id="MobiDB-lite"/>
    </source>
</evidence>
<feature type="compositionally biased region" description="Acidic residues" evidence="1">
    <location>
        <begin position="148"/>
        <end position="158"/>
    </location>
</feature>
<proteinExistence type="predicted"/>
<sequence length="1055" mass="121470">MAYTAKYQRDDSVVCCGNVPRSILLSPQFHSDRPEYGRWRGFVEAVGHSDTGCDHKAQMFPLTKDSFDIKGESVYYTGMFLPYQVDILAVTTRCGLGGIKHDNLHTYYGRRIPPQPSEQTSCFRAKERSRRSRDAFSDSDRDQVSDASESDFSDDDDAGNASRKADRRRSLEGAGCAENMEHFSAITYVPAPFLCKALNTRDYLPQMAAAQKNMTEAFVRRLFYKVVFPTIPEPERNYDLDKTQKMQLFHQLAIVQIYASVDDYKKFYIQQYTPHESSMKENIVILFARMIESFMHGSANDDHHDIDEQNKNRHRFLTELNQNPSSSADHVKSSVKTRKRWVRNFLRYEKVKEWKDNFRQFKTYWTLVFFELDNRVHQYYAGHTVDLTLSKRWPNESSHVDYAAVLTAEYLRFPTGATDLSITRCDGAPYKAPASFQHFDIHCVYDHLLPLFLSRTAMDVVKILNDHDLSLLQHMCDSSGLSLLELFDTHLVETVIRKTKKSRNKSTLHFQNFKLKPLSGFVQHTLEPSVKRLAYGNSSEVGERDVVWVSNAIELCLTEVERAFTDNTFARVTIQEDTLLNVRRQSIVNCSFKSHMLSAALKKAASDCYLYLRRKSKFAEEIAPRIFPKDAAYAQRAASRTAQGPRLYRTEDCDPFADESYFDFPEATYNRATCNQPSPVRFLLHLHESYYNRLCDSEQYLKQMINTYSYADDLPEDVPSSTRVQGFSGLEHESFPFEMFPFDHDIAVAPTYSSIPTPAFKDLIHFPNDIDAQANWTELFASCAQPSVLPIASDQWTSHVKDIFGGLQKHRTEEQDLIRDRRNLHLVETVVKSLRSSLLKWTRTVADDSGVISQSFFNTERVMSQQTAVTLSFWFAQMRNSNTRDQVVADWRRRWGGGYLLPNCVRYLYCQNLFAETNRHTLGVLCGAHLWSIVGFEMHLAILTFSLKMIANVERRVRDVMPDASGPCSVLSHTCSYDIQMQTCRLVGMFAKRATSVRDAKTFRSESERHEFHRLLDDGIVESKAKLETLLLMRKERRIESVPDCAPALGFRAYP</sequence>
<protein>
    <submittedName>
        <fullName evidence="2">Uncharacterized protein</fullName>
    </submittedName>
</protein>
<reference evidence="2 3" key="1">
    <citation type="journal article" date="2015" name="Genome Biol. Evol.">
        <title>Comparative Genomics of a Bacterivorous Green Alga Reveals Evolutionary Causalities and Consequences of Phago-Mixotrophic Mode of Nutrition.</title>
        <authorList>
            <person name="Burns J.A."/>
            <person name="Paasch A."/>
            <person name="Narechania A."/>
            <person name="Kim E."/>
        </authorList>
    </citation>
    <scope>NUCLEOTIDE SEQUENCE [LARGE SCALE GENOMIC DNA]</scope>
    <source>
        <strain evidence="2 3">PLY_AMNH</strain>
    </source>
</reference>
<dbReference type="Proteomes" id="UP001190700">
    <property type="component" value="Unassembled WGS sequence"/>
</dbReference>
<keyword evidence="3" id="KW-1185">Reference proteome</keyword>